<dbReference type="EMBL" id="CM055745">
    <property type="protein sequence ID" value="KAJ7998334.1"/>
    <property type="molecule type" value="Genomic_DNA"/>
</dbReference>
<reference evidence="1" key="1">
    <citation type="submission" date="2021-05" db="EMBL/GenBank/DDBJ databases">
        <authorList>
            <person name="Pan Q."/>
            <person name="Jouanno E."/>
            <person name="Zahm M."/>
            <person name="Klopp C."/>
            <person name="Cabau C."/>
            <person name="Louis A."/>
            <person name="Berthelot C."/>
            <person name="Parey E."/>
            <person name="Roest Crollius H."/>
            <person name="Montfort J."/>
            <person name="Robinson-Rechavi M."/>
            <person name="Bouchez O."/>
            <person name="Lampietro C."/>
            <person name="Lopez Roques C."/>
            <person name="Donnadieu C."/>
            <person name="Postlethwait J."/>
            <person name="Bobe J."/>
            <person name="Dillon D."/>
            <person name="Chandos A."/>
            <person name="von Hippel F."/>
            <person name="Guiguen Y."/>
        </authorList>
    </citation>
    <scope>NUCLEOTIDE SEQUENCE</scope>
    <source>
        <strain evidence="1">YG-Jan2019</strain>
    </source>
</reference>
<evidence type="ECO:0000313" key="1">
    <source>
        <dbReference type="EMBL" id="KAJ7998334.1"/>
    </source>
</evidence>
<organism evidence="1 2">
    <name type="scientific">Dallia pectoralis</name>
    <name type="common">Alaska blackfish</name>
    <dbReference type="NCBI Taxonomy" id="75939"/>
    <lineage>
        <taxon>Eukaryota</taxon>
        <taxon>Metazoa</taxon>
        <taxon>Chordata</taxon>
        <taxon>Craniata</taxon>
        <taxon>Vertebrata</taxon>
        <taxon>Euteleostomi</taxon>
        <taxon>Actinopterygii</taxon>
        <taxon>Neopterygii</taxon>
        <taxon>Teleostei</taxon>
        <taxon>Protacanthopterygii</taxon>
        <taxon>Esociformes</taxon>
        <taxon>Umbridae</taxon>
        <taxon>Dallia</taxon>
    </lineage>
</organism>
<evidence type="ECO:0000313" key="2">
    <source>
        <dbReference type="Proteomes" id="UP001157502"/>
    </source>
</evidence>
<proteinExistence type="predicted"/>
<sequence>MNSSDAASDWRVTLMKIIEELNAEQYKKMVSLLTKIPGGKREAGRTEMADIIIETYGSGRSITEIRRVMSEIPRNDDKILGYLLPYVQKLEKTNKQNPSNESFQDQFPAANLRKRKYDKMDAEVSGQVNKQNNPHSTIIPIAKLKSFGELGEKGIQVKVITKSQLVPYKTKEGNKTRQKFFT</sequence>
<feature type="non-terminal residue" evidence="1">
    <location>
        <position position="182"/>
    </location>
</feature>
<keyword evidence="2" id="KW-1185">Reference proteome</keyword>
<gene>
    <name evidence="1" type="ORF">DPEC_G00221620</name>
</gene>
<accession>A0ACC2G3L2</accession>
<name>A0ACC2G3L2_DALPE</name>
<protein>
    <submittedName>
        <fullName evidence="1">Uncharacterized protein</fullName>
    </submittedName>
</protein>
<dbReference type="Proteomes" id="UP001157502">
    <property type="component" value="Chromosome 18"/>
</dbReference>
<comment type="caution">
    <text evidence="1">The sequence shown here is derived from an EMBL/GenBank/DDBJ whole genome shotgun (WGS) entry which is preliminary data.</text>
</comment>